<dbReference type="AlphaFoldDB" id="A0A318J144"/>
<sequence length="98" mass="10535">MSLSQLSAAVIQLMRQAELVRGYQRGEVTLEFDGFALVVRGHYTPAERPAAFHPGQPAGFEVTEVFLADSATDAAELFDCAALSVAVLEHLNSQEKAA</sequence>
<organism evidence="1 2">
    <name type="scientific">Aquitalea magnusonii</name>
    <dbReference type="NCBI Taxonomy" id="332411"/>
    <lineage>
        <taxon>Bacteria</taxon>
        <taxon>Pseudomonadati</taxon>
        <taxon>Pseudomonadota</taxon>
        <taxon>Betaproteobacteria</taxon>
        <taxon>Neisseriales</taxon>
        <taxon>Chromobacteriaceae</taxon>
        <taxon>Aquitalea</taxon>
    </lineage>
</organism>
<dbReference type="Proteomes" id="UP000248395">
    <property type="component" value="Unassembled WGS sequence"/>
</dbReference>
<accession>A0A318J144</accession>
<proteinExistence type="predicted"/>
<evidence type="ECO:0000313" key="1">
    <source>
        <dbReference type="EMBL" id="PXX42244.1"/>
    </source>
</evidence>
<name>A0A318J144_9NEIS</name>
<dbReference type="EMBL" id="QJKC01000020">
    <property type="protein sequence ID" value="PXX42244.1"/>
    <property type="molecule type" value="Genomic_DNA"/>
</dbReference>
<evidence type="ECO:0000313" key="2">
    <source>
        <dbReference type="Proteomes" id="UP000248395"/>
    </source>
</evidence>
<reference evidence="1 2" key="1">
    <citation type="submission" date="2018-05" db="EMBL/GenBank/DDBJ databases">
        <title>Genomic Encyclopedia of Type Strains, Phase IV (KMG-IV): sequencing the most valuable type-strain genomes for metagenomic binning, comparative biology and taxonomic classification.</title>
        <authorList>
            <person name="Goeker M."/>
        </authorList>
    </citation>
    <scope>NUCLEOTIDE SEQUENCE [LARGE SCALE GENOMIC DNA]</scope>
    <source>
        <strain evidence="1 2">DSM 25134</strain>
    </source>
</reference>
<keyword evidence="2" id="KW-1185">Reference proteome</keyword>
<dbReference type="OrthoDB" id="9882590at2"/>
<dbReference type="RefSeq" id="WP_059284885.1">
    <property type="nucleotide sequence ID" value="NZ_LNQU01000010.1"/>
</dbReference>
<gene>
    <name evidence="1" type="ORF">DFR38_12041</name>
</gene>
<protein>
    <submittedName>
        <fullName evidence="1">Uncharacterized protein</fullName>
    </submittedName>
</protein>
<comment type="caution">
    <text evidence="1">The sequence shown here is derived from an EMBL/GenBank/DDBJ whole genome shotgun (WGS) entry which is preliminary data.</text>
</comment>